<keyword evidence="3" id="KW-0812">Transmembrane</keyword>
<evidence type="ECO:0000256" key="1">
    <source>
        <dbReference type="SAM" id="Coils"/>
    </source>
</evidence>
<name>A0AAD8T784_LOLMU</name>
<dbReference type="Pfam" id="PF01693">
    <property type="entry name" value="Cauli_VI"/>
    <property type="match status" value="1"/>
</dbReference>
<feature type="domain" description="Ribonuclease H1 N-terminal" evidence="4">
    <location>
        <begin position="67"/>
        <end position="108"/>
    </location>
</feature>
<feature type="transmembrane region" description="Helical" evidence="3">
    <location>
        <begin position="138"/>
        <end position="161"/>
    </location>
</feature>
<evidence type="ECO:0000256" key="2">
    <source>
        <dbReference type="SAM" id="MobiDB-lite"/>
    </source>
</evidence>
<reference evidence="5" key="1">
    <citation type="submission" date="2023-07" db="EMBL/GenBank/DDBJ databases">
        <title>A chromosome-level genome assembly of Lolium multiflorum.</title>
        <authorList>
            <person name="Chen Y."/>
            <person name="Copetti D."/>
            <person name="Kolliker R."/>
            <person name="Studer B."/>
        </authorList>
    </citation>
    <scope>NUCLEOTIDE SEQUENCE</scope>
    <source>
        <strain evidence="5">02402/16</strain>
        <tissue evidence="5">Leaf</tissue>
    </source>
</reference>
<comment type="caution">
    <text evidence="5">The sequence shown here is derived from an EMBL/GenBank/DDBJ whole genome shotgun (WGS) entry which is preliminary data.</text>
</comment>
<feature type="region of interest" description="Disordered" evidence="2">
    <location>
        <begin position="285"/>
        <end position="323"/>
    </location>
</feature>
<sequence length="447" mass="51135">MENYSLMGAAAVMKMAVEMAAVSMEKPSGALPRPAVPEQRLCPPILASRWRRLEGFAYRGFLQMAKKWYVMYQGRVPGVYDEWDECMKQVNGFKGNNYKGYKSKAEAESRYMKHLLEEERKEEKTKEEQRKKNRKKTFLVSTMLLVLYVFCVATQLATVLWKNKKKKHTMDGDTSNLSSDNIIPVTLEDLSEAERQELERELEEQKAETLKLRLSGFLKTRNGVVVKKVTAPSLSPALDSKKRRVQRLRTLEIREEIAEKKRDEMFNRERPMVFPKMTWREKRLAAEENQNTDDTVDDTNSESNNDMPVDKNSESTNEKPTDVGDIVADMGMVTEMSWQERIINDIRRIGGDTSGSESSENDEDIPTDMEVNMVFALPAEFRAPEAEVAELVLGPKNATFEKPKRPEQHLKPLFIRGHIDGKPIGRMLVDGGASVNIMSFSVFCKLD</sequence>
<dbReference type="InterPro" id="IPR009027">
    <property type="entry name" value="Ribosomal_bL9/RNase_H1_N"/>
</dbReference>
<accession>A0AAD8T784</accession>
<feature type="compositionally biased region" description="Basic and acidic residues" evidence="2">
    <location>
        <begin position="308"/>
        <end position="322"/>
    </location>
</feature>
<dbReference type="InterPro" id="IPR011320">
    <property type="entry name" value="RNase_H1_N"/>
</dbReference>
<dbReference type="Gene3D" id="3.40.970.10">
    <property type="entry name" value="Ribonuclease H1, N-terminal domain"/>
    <property type="match status" value="1"/>
</dbReference>
<protein>
    <recommendedName>
        <fullName evidence="4">Ribonuclease H1 N-terminal domain-containing protein</fullName>
    </recommendedName>
</protein>
<keyword evidence="3" id="KW-0472">Membrane</keyword>
<dbReference type="EMBL" id="JAUUTY010000003">
    <property type="protein sequence ID" value="KAK1670491.1"/>
    <property type="molecule type" value="Genomic_DNA"/>
</dbReference>
<gene>
    <name evidence="5" type="ORF">QYE76_058650</name>
</gene>
<keyword evidence="6" id="KW-1185">Reference proteome</keyword>
<evidence type="ECO:0000313" key="6">
    <source>
        <dbReference type="Proteomes" id="UP001231189"/>
    </source>
</evidence>
<evidence type="ECO:0000259" key="4">
    <source>
        <dbReference type="Pfam" id="PF01693"/>
    </source>
</evidence>
<evidence type="ECO:0000313" key="5">
    <source>
        <dbReference type="EMBL" id="KAK1670491.1"/>
    </source>
</evidence>
<proteinExistence type="predicted"/>
<feature type="compositionally biased region" description="Acidic residues" evidence="2">
    <location>
        <begin position="290"/>
        <end position="300"/>
    </location>
</feature>
<dbReference type="Proteomes" id="UP001231189">
    <property type="component" value="Unassembled WGS sequence"/>
</dbReference>
<evidence type="ECO:0000256" key="3">
    <source>
        <dbReference type="SAM" id="Phobius"/>
    </source>
</evidence>
<feature type="coiled-coil region" evidence="1">
    <location>
        <begin position="188"/>
        <end position="215"/>
    </location>
</feature>
<dbReference type="InterPro" id="IPR037056">
    <property type="entry name" value="RNase_H1_N_sf"/>
</dbReference>
<dbReference type="AlphaFoldDB" id="A0AAD8T784"/>
<dbReference type="SUPFAM" id="SSF55658">
    <property type="entry name" value="L9 N-domain-like"/>
    <property type="match status" value="1"/>
</dbReference>
<organism evidence="5 6">
    <name type="scientific">Lolium multiflorum</name>
    <name type="common">Italian ryegrass</name>
    <name type="synonym">Lolium perenne subsp. multiflorum</name>
    <dbReference type="NCBI Taxonomy" id="4521"/>
    <lineage>
        <taxon>Eukaryota</taxon>
        <taxon>Viridiplantae</taxon>
        <taxon>Streptophyta</taxon>
        <taxon>Embryophyta</taxon>
        <taxon>Tracheophyta</taxon>
        <taxon>Spermatophyta</taxon>
        <taxon>Magnoliopsida</taxon>
        <taxon>Liliopsida</taxon>
        <taxon>Poales</taxon>
        <taxon>Poaceae</taxon>
        <taxon>BOP clade</taxon>
        <taxon>Pooideae</taxon>
        <taxon>Poodae</taxon>
        <taxon>Poeae</taxon>
        <taxon>Poeae Chloroplast Group 2 (Poeae type)</taxon>
        <taxon>Loliodinae</taxon>
        <taxon>Loliinae</taxon>
        <taxon>Lolium</taxon>
    </lineage>
</organism>
<keyword evidence="1" id="KW-0175">Coiled coil</keyword>
<keyword evidence="3" id="KW-1133">Transmembrane helix</keyword>